<evidence type="ECO:0000256" key="5">
    <source>
        <dbReference type="ARBA" id="ARBA00023136"/>
    </source>
</evidence>
<sequence>MTALDERPRTPRRGPTGALGGRITGQELVLIGVIAGLWLVLGLATDTFFQAGTLGNLAYVVAPIALVGIGMTVVIASGGIDVSVGSAVTVVTVIVAKLVRDQGASFAVALLVAVGAGALLGLTNGLLISLGRVHAIIITFGTLNLFRFIALRIFDSEQVAGVPGTLAFLGGGGAGRTWNVPHAFLLMLLLAAITWWFMRNTPSGRHYYAMGGDRAAARLAGVNVRRQEILAYVLTGVLVGLASTVIIGGGGLIGQNVGVGMELQVIAAVVIGGTSIMGGRGTVLGTVLGALLVGTVSSGVTILHWPSQLTSLFVGVFILVAVGTDVLRERARRRA</sequence>
<dbReference type="AlphaFoldDB" id="A0A2V4B1H2"/>
<dbReference type="Pfam" id="PF02653">
    <property type="entry name" value="BPD_transp_2"/>
    <property type="match status" value="1"/>
</dbReference>
<organism evidence="6 7">
    <name type="scientific">Prauserella muralis</name>
    <dbReference type="NCBI Taxonomy" id="588067"/>
    <lineage>
        <taxon>Bacteria</taxon>
        <taxon>Bacillati</taxon>
        <taxon>Actinomycetota</taxon>
        <taxon>Actinomycetes</taxon>
        <taxon>Pseudonocardiales</taxon>
        <taxon>Pseudonocardiaceae</taxon>
        <taxon>Prauserella</taxon>
    </lineage>
</organism>
<evidence type="ECO:0000313" key="7">
    <source>
        <dbReference type="Proteomes" id="UP000249915"/>
    </source>
</evidence>
<dbReference type="GO" id="GO:0022857">
    <property type="term" value="F:transmembrane transporter activity"/>
    <property type="evidence" value="ECO:0007669"/>
    <property type="project" value="InterPro"/>
</dbReference>
<comment type="caution">
    <text evidence="6">The sequence shown here is derived from an EMBL/GenBank/DDBJ whole genome shotgun (WGS) entry which is preliminary data.</text>
</comment>
<protein>
    <submittedName>
        <fullName evidence="6">Sugar ABC transporter</fullName>
    </submittedName>
</protein>
<dbReference type="GO" id="GO:0005886">
    <property type="term" value="C:plasma membrane"/>
    <property type="evidence" value="ECO:0007669"/>
    <property type="project" value="UniProtKB-SubCell"/>
</dbReference>
<keyword evidence="5" id="KW-0472">Membrane</keyword>
<dbReference type="RefSeq" id="WP_112283021.1">
    <property type="nucleotide sequence ID" value="NZ_MASW01000005.1"/>
</dbReference>
<gene>
    <name evidence="6" type="ORF">BAY60_21390</name>
</gene>
<evidence type="ECO:0000256" key="1">
    <source>
        <dbReference type="ARBA" id="ARBA00004651"/>
    </source>
</evidence>
<evidence type="ECO:0000256" key="3">
    <source>
        <dbReference type="ARBA" id="ARBA00022692"/>
    </source>
</evidence>
<evidence type="ECO:0000256" key="2">
    <source>
        <dbReference type="ARBA" id="ARBA00022475"/>
    </source>
</evidence>
<keyword evidence="2" id="KW-1003">Cell membrane</keyword>
<dbReference type="InterPro" id="IPR001851">
    <property type="entry name" value="ABC_transp_permease"/>
</dbReference>
<dbReference type="OrthoDB" id="6844941at2"/>
<name>A0A2V4B1H2_9PSEU</name>
<evidence type="ECO:0000313" key="6">
    <source>
        <dbReference type="EMBL" id="PXY22415.1"/>
    </source>
</evidence>
<keyword evidence="7" id="KW-1185">Reference proteome</keyword>
<comment type="subcellular location">
    <subcellularLocation>
        <location evidence="1">Cell membrane</location>
        <topology evidence="1">Multi-pass membrane protein</topology>
    </subcellularLocation>
</comment>
<dbReference type="Proteomes" id="UP000249915">
    <property type="component" value="Unassembled WGS sequence"/>
</dbReference>
<dbReference type="CDD" id="cd06579">
    <property type="entry name" value="TM_PBP1_transp_AraH_like"/>
    <property type="match status" value="1"/>
</dbReference>
<dbReference type="EMBL" id="MASW01000005">
    <property type="protein sequence ID" value="PXY22415.1"/>
    <property type="molecule type" value="Genomic_DNA"/>
</dbReference>
<reference evidence="6 7" key="1">
    <citation type="submission" date="2016-07" db="EMBL/GenBank/DDBJ databases">
        <title>Draft genome sequence of Prauserella muralis DSM 45305, isolated from a mould-covered wall in an indoor environment.</title>
        <authorList>
            <person name="Ruckert C."/>
            <person name="Albersmeier A."/>
            <person name="Jiang C.-L."/>
            <person name="Jiang Y."/>
            <person name="Kalinowski J."/>
            <person name="Schneider O."/>
            <person name="Winkler A."/>
            <person name="Zotchev S.B."/>
        </authorList>
    </citation>
    <scope>NUCLEOTIDE SEQUENCE [LARGE SCALE GENOMIC DNA]</scope>
    <source>
        <strain evidence="6 7">DSM 45305</strain>
    </source>
</reference>
<accession>A0A2V4B1H2</accession>
<keyword evidence="3" id="KW-0812">Transmembrane</keyword>
<dbReference type="PANTHER" id="PTHR32196:SF72">
    <property type="entry name" value="RIBOSE IMPORT PERMEASE PROTEIN RBSC"/>
    <property type="match status" value="1"/>
</dbReference>
<keyword evidence="4" id="KW-1133">Transmembrane helix</keyword>
<evidence type="ECO:0000256" key="4">
    <source>
        <dbReference type="ARBA" id="ARBA00022989"/>
    </source>
</evidence>
<proteinExistence type="predicted"/>
<dbReference type="PANTHER" id="PTHR32196">
    <property type="entry name" value="ABC TRANSPORTER PERMEASE PROTEIN YPHD-RELATED-RELATED"/>
    <property type="match status" value="1"/>
</dbReference>